<accession>A0AAE4QY89</accession>
<protein>
    <recommendedName>
        <fullName evidence="7">Coproporphyrin III ferrochelatase</fullName>
        <ecNumber evidence="7">4.99.1.9</ecNumber>
    </recommendedName>
</protein>
<evidence type="ECO:0000313" key="9">
    <source>
        <dbReference type="EMBL" id="MDN4504736.1"/>
    </source>
</evidence>
<dbReference type="EC" id="4.99.1.9" evidence="7"/>
<name>A0AAE4QY89_9ACTN</name>
<evidence type="ECO:0000313" key="11">
    <source>
        <dbReference type="Proteomes" id="UP001172702"/>
    </source>
</evidence>
<keyword evidence="5 7" id="KW-0627">Porphyrin biosynthesis</keyword>
<evidence type="ECO:0000256" key="3">
    <source>
        <dbReference type="ARBA" id="ARBA00023133"/>
    </source>
</evidence>
<evidence type="ECO:0000256" key="1">
    <source>
        <dbReference type="ARBA" id="ARBA00004744"/>
    </source>
</evidence>
<comment type="subcellular location">
    <subcellularLocation>
        <location evidence="7">Cytoplasm</location>
    </subcellularLocation>
</comment>
<reference evidence="9 11" key="1">
    <citation type="submission" date="2023-07" db="EMBL/GenBank/DDBJ databases">
        <title>Strategy for survival of the halotoleranting strain Dietzia MX2 from the Yakshinskoe mineral salts deposit.</title>
        <authorList>
            <person name="Kharitonova M.A."/>
            <person name="Kupriyanova-Ashina F.G."/>
            <person name="Shakirov T.R."/>
            <person name="Vafina M.S."/>
            <person name="Ilinskaya O.N."/>
        </authorList>
    </citation>
    <scope>NUCLEOTIDE SEQUENCE [LARGE SCALE GENOMIC DNA]</scope>
    <source>
        <strain evidence="9 11">MX2</strain>
    </source>
</reference>
<dbReference type="InterPro" id="IPR033644">
    <property type="entry name" value="Ferrochelatase_C"/>
</dbReference>
<dbReference type="EMBL" id="JAWLKJ010000001">
    <property type="protein sequence ID" value="MDV6297636.1"/>
    <property type="molecule type" value="Genomic_DNA"/>
</dbReference>
<evidence type="ECO:0000256" key="6">
    <source>
        <dbReference type="ARBA" id="ARBA00024536"/>
    </source>
</evidence>
<keyword evidence="11" id="KW-1185">Reference proteome</keyword>
<feature type="binding site" evidence="7">
    <location>
        <position position="67"/>
    </location>
    <ligand>
        <name>Fe-coproporphyrin III</name>
        <dbReference type="ChEBI" id="CHEBI:68438"/>
    </ligand>
</feature>
<dbReference type="GO" id="GO:0046872">
    <property type="term" value="F:metal ion binding"/>
    <property type="evidence" value="ECO:0007669"/>
    <property type="project" value="UniProtKB-KW"/>
</dbReference>
<dbReference type="GO" id="GO:0006783">
    <property type="term" value="P:heme biosynthetic process"/>
    <property type="evidence" value="ECO:0007669"/>
    <property type="project" value="UniProtKB-UniRule"/>
</dbReference>
<proteinExistence type="inferred from homology"/>
<dbReference type="SUPFAM" id="SSF53800">
    <property type="entry name" value="Chelatase"/>
    <property type="match status" value="1"/>
</dbReference>
<dbReference type="Pfam" id="PF00762">
    <property type="entry name" value="Ferrochelatase"/>
    <property type="match status" value="1"/>
</dbReference>
<dbReference type="GO" id="GO:0005737">
    <property type="term" value="C:cytoplasm"/>
    <property type="evidence" value="ECO:0007669"/>
    <property type="project" value="UniProtKB-SubCell"/>
</dbReference>
<keyword evidence="7" id="KW-0479">Metal-binding</keyword>
<dbReference type="HAMAP" id="MF_00323">
    <property type="entry name" value="Ferrochelatase"/>
    <property type="match status" value="1"/>
</dbReference>
<sequence length="375" mass="40858">MTGSTDDTAGQVDTVGQVDALLVLSFGGPEGQEDVIPFLENVTRGRGIPQERLEEVATHYRHLGGRSPINDLNREIIANVEAELARRGRDLPVYFGNRNWTPYLEDTLMRMRDDGVRTAAVFVTSAWGGYSGCGQYHEDIERARGAVENAPTLVRLGQFHDHPKFVDRFAADLSRALEDARQLARDADSDGAGVGTGGEPRLVFTAHSVPTTADATAGPKRLGGHLYSRQVNDAARLVAAAAGVDEYDVVWQSRSGPPSVPWLEPDVVDHVRDLATHQGIRDVVVCPVGFISDHVEVIWDLDTELVEDTDDLGVRITRCATPGPSHEFTEMILQMLDEVETGERIERLGDVPSLGCTRNGARCAVDCCPAPSRRA</sequence>
<dbReference type="Proteomes" id="UP001185873">
    <property type="component" value="Unassembled WGS sequence"/>
</dbReference>
<dbReference type="InterPro" id="IPR001015">
    <property type="entry name" value="Ferrochelatase"/>
</dbReference>
<comment type="similarity">
    <text evidence="7 8">Belongs to the ferrochelatase family.</text>
</comment>
<dbReference type="AlphaFoldDB" id="A0AAE4QY89"/>
<keyword evidence="4 7" id="KW-0456">Lyase</keyword>
<dbReference type="CDD" id="cd00419">
    <property type="entry name" value="Ferrochelatase_C"/>
    <property type="match status" value="1"/>
</dbReference>
<keyword evidence="2 7" id="KW-0408">Iron</keyword>
<comment type="catalytic activity">
    <reaction evidence="6">
        <text>Fe-coproporphyrin III + 2 H(+) = coproporphyrin III + Fe(2+)</text>
        <dbReference type="Rhea" id="RHEA:49572"/>
        <dbReference type="ChEBI" id="CHEBI:15378"/>
        <dbReference type="ChEBI" id="CHEBI:29033"/>
        <dbReference type="ChEBI" id="CHEBI:68438"/>
        <dbReference type="ChEBI" id="CHEBI:131725"/>
        <dbReference type="EC" id="4.99.1.9"/>
    </reaction>
    <physiologicalReaction direction="right-to-left" evidence="6">
        <dbReference type="Rhea" id="RHEA:49574"/>
    </physiologicalReaction>
</comment>
<evidence type="ECO:0000256" key="7">
    <source>
        <dbReference type="HAMAP-Rule" id="MF_00323"/>
    </source>
</evidence>
<evidence type="ECO:0000256" key="2">
    <source>
        <dbReference type="ARBA" id="ARBA00023004"/>
    </source>
</evidence>
<dbReference type="Proteomes" id="UP001172702">
    <property type="component" value="Unassembled WGS sequence"/>
</dbReference>
<keyword evidence="3 7" id="KW-0350">Heme biosynthesis</keyword>
<comment type="function">
    <text evidence="7">Involved in coproporphyrin-dependent heme b biosynthesis. Catalyzes the insertion of ferrous iron into coproporphyrin III to form Fe-coproporphyrin III.</text>
</comment>
<evidence type="ECO:0000256" key="5">
    <source>
        <dbReference type="ARBA" id="ARBA00023244"/>
    </source>
</evidence>
<feature type="binding site" evidence="7">
    <location>
        <position position="296"/>
    </location>
    <ligand>
        <name>Fe(2+)</name>
        <dbReference type="ChEBI" id="CHEBI:29033"/>
    </ligand>
</feature>
<evidence type="ECO:0000313" key="10">
    <source>
        <dbReference type="EMBL" id="MDV6297636.1"/>
    </source>
</evidence>
<evidence type="ECO:0000256" key="8">
    <source>
        <dbReference type="RuleBase" id="RU004185"/>
    </source>
</evidence>
<dbReference type="GO" id="GO:0004325">
    <property type="term" value="F:ferrochelatase activity"/>
    <property type="evidence" value="ECO:0007669"/>
    <property type="project" value="UniProtKB-UniRule"/>
</dbReference>
<reference evidence="10" key="2">
    <citation type="submission" date="2023-10" db="EMBL/GenBank/DDBJ databases">
        <title>Development of a sustainable strategy for remediation of hydrocarbon-contaminated territories based on the waste exchange concept.</title>
        <authorList>
            <person name="Krivoruchko A."/>
        </authorList>
    </citation>
    <scope>NUCLEOTIDE SEQUENCE</scope>
    <source>
        <strain evidence="10">IEGM 1175</strain>
    </source>
</reference>
<dbReference type="NCBIfam" id="NF000689">
    <property type="entry name" value="PRK00035.2-1"/>
    <property type="match status" value="1"/>
</dbReference>
<dbReference type="RefSeq" id="WP_132063335.1">
    <property type="nucleotide sequence ID" value="NZ_JAUHTB010000001.1"/>
</dbReference>
<comment type="pathway">
    <text evidence="1 7">Porphyrin-containing compound metabolism; protoheme biosynthesis.</text>
</comment>
<comment type="caution">
    <text evidence="10">The sequence shown here is derived from an EMBL/GenBank/DDBJ whole genome shotgun (WGS) entry which is preliminary data.</text>
</comment>
<dbReference type="InterPro" id="IPR033659">
    <property type="entry name" value="Ferrochelatase_N"/>
</dbReference>
<dbReference type="PANTHER" id="PTHR11108">
    <property type="entry name" value="FERROCHELATASE"/>
    <property type="match status" value="1"/>
</dbReference>
<dbReference type="Gene3D" id="3.40.50.1400">
    <property type="match status" value="2"/>
</dbReference>
<dbReference type="CDD" id="cd03411">
    <property type="entry name" value="Ferrochelatase_N"/>
    <property type="match status" value="1"/>
</dbReference>
<keyword evidence="7" id="KW-0963">Cytoplasm</keyword>
<evidence type="ECO:0000313" key="12">
    <source>
        <dbReference type="Proteomes" id="UP001185873"/>
    </source>
</evidence>
<comment type="caution">
    <text evidence="7">Lacks conserved residue(s) required for the propagation of feature annotation.</text>
</comment>
<dbReference type="PANTHER" id="PTHR11108:SF1">
    <property type="entry name" value="FERROCHELATASE, MITOCHONDRIAL"/>
    <property type="match status" value="1"/>
</dbReference>
<organism evidence="10 12">
    <name type="scientific">Dietzia maris</name>
    <dbReference type="NCBI Taxonomy" id="37915"/>
    <lineage>
        <taxon>Bacteria</taxon>
        <taxon>Bacillati</taxon>
        <taxon>Actinomycetota</taxon>
        <taxon>Actinomycetes</taxon>
        <taxon>Mycobacteriales</taxon>
        <taxon>Dietziaceae</taxon>
        <taxon>Dietzia</taxon>
    </lineage>
</organism>
<feature type="binding site" evidence="7">
    <location>
        <position position="136"/>
    </location>
    <ligand>
        <name>Fe-coproporphyrin III</name>
        <dbReference type="ChEBI" id="CHEBI:68438"/>
    </ligand>
</feature>
<gene>
    <name evidence="7" type="primary">cpfC</name>
    <name evidence="9" type="ORF">QYF62_01485</name>
    <name evidence="10" type="ORF">R3P82_00755</name>
</gene>
<dbReference type="EMBL" id="JAUHTB010000001">
    <property type="protein sequence ID" value="MDN4504736.1"/>
    <property type="molecule type" value="Genomic_DNA"/>
</dbReference>
<feature type="binding site" evidence="7">
    <location>
        <position position="207"/>
    </location>
    <ligand>
        <name>Fe(2+)</name>
        <dbReference type="ChEBI" id="CHEBI:29033"/>
    </ligand>
</feature>
<evidence type="ECO:0000256" key="4">
    <source>
        <dbReference type="ARBA" id="ARBA00023239"/>
    </source>
</evidence>